<reference evidence="1 2" key="1">
    <citation type="submission" date="2019-12" db="EMBL/GenBank/DDBJ databases">
        <title>Whole-genome analyses of novel actinobacteria.</title>
        <authorList>
            <person name="Sahin N."/>
            <person name="Saygin H."/>
        </authorList>
    </citation>
    <scope>NUCLEOTIDE SEQUENCE [LARGE SCALE GENOMIC DNA]</scope>
    <source>
        <strain evidence="1 2">KC615</strain>
    </source>
</reference>
<name>A0A6I4VPZ7_9BACL</name>
<evidence type="ECO:0000313" key="2">
    <source>
        <dbReference type="Proteomes" id="UP000430692"/>
    </source>
</evidence>
<evidence type="ECO:0000313" key="1">
    <source>
        <dbReference type="EMBL" id="MXQ53649.1"/>
    </source>
</evidence>
<dbReference type="RefSeq" id="WP_160801004.1">
    <property type="nucleotide sequence ID" value="NZ_WUUL01000004.1"/>
</dbReference>
<dbReference type="InterPro" id="IPR019076">
    <property type="entry name" value="Spore_lipoprot_YhcN/YlaJ-like"/>
</dbReference>
<keyword evidence="2" id="KW-1185">Reference proteome</keyword>
<evidence type="ECO:0008006" key="3">
    <source>
        <dbReference type="Google" id="ProtNLM"/>
    </source>
</evidence>
<dbReference type="Pfam" id="PF09580">
    <property type="entry name" value="Spore_YhcN_YlaJ"/>
    <property type="match status" value="1"/>
</dbReference>
<proteinExistence type="predicted"/>
<organism evidence="1 2">
    <name type="scientific">Shimazuella alba</name>
    <dbReference type="NCBI Taxonomy" id="2690964"/>
    <lineage>
        <taxon>Bacteria</taxon>
        <taxon>Bacillati</taxon>
        <taxon>Bacillota</taxon>
        <taxon>Bacilli</taxon>
        <taxon>Bacillales</taxon>
        <taxon>Thermoactinomycetaceae</taxon>
        <taxon>Shimazuella</taxon>
    </lineage>
</organism>
<sequence length="147" mass="16786">MHKWMICLMVGLLTNAVGCARYQSKDPVQEQNMLPTRYHTNINHTNPLYTNNANFITDKSPTSGARVKKEIAKKIIQTYPQVEAATVVVIRNQAYVAVSLKENNKRLGHLRVEIPALVKDMDVAIEKVHVSSNPNFRKMVERYSHKQ</sequence>
<dbReference type="AlphaFoldDB" id="A0A6I4VPZ7"/>
<comment type="caution">
    <text evidence="1">The sequence shown here is derived from an EMBL/GenBank/DDBJ whole genome shotgun (WGS) entry which is preliminary data.</text>
</comment>
<accession>A0A6I4VPZ7</accession>
<gene>
    <name evidence="1" type="ORF">GSM42_07880</name>
</gene>
<dbReference type="Proteomes" id="UP000430692">
    <property type="component" value="Unassembled WGS sequence"/>
</dbReference>
<protein>
    <recommendedName>
        <fullName evidence="3">Sporulation lipoprotein YhcN/YlaJ (Spore_YhcN_YlaJ)</fullName>
    </recommendedName>
</protein>
<dbReference type="EMBL" id="WUUL01000004">
    <property type="protein sequence ID" value="MXQ53649.1"/>
    <property type="molecule type" value="Genomic_DNA"/>
</dbReference>